<dbReference type="SUPFAM" id="SSF48498">
    <property type="entry name" value="Tetracyclin repressor-like, C-terminal domain"/>
    <property type="match status" value="1"/>
</dbReference>
<feature type="DNA-binding region" description="H-T-H motif" evidence="4">
    <location>
        <begin position="31"/>
        <end position="50"/>
    </location>
</feature>
<reference evidence="6 7" key="1">
    <citation type="submission" date="2017-05" db="EMBL/GenBank/DDBJ databases">
        <title>Complete genome sequence of Streptomyces sp. SCSIO 03032 revealed the diverse biosynthetic pathways for its bioactive secondary metabolites.</title>
        <authorList>
            <person name="Ma L."/>
            <person name="Zhu Y."/>
            <person name="Zhang W."/>
            <person name="Zhang G."/>
            <person name="Tian X."/>
            <person name="Zhang S."/>
            <person name="Zhang C."/>
        </authorList>
    </citation>
    <scope>NUCLEOTIDE SEQUENCE [LARGE SCALE GENOMIC DNA]</scope>
    <source>
        <strain evidence="6 7">SCSIO 03032</strain>
    </source>
</reference>
<evidence type="ECO:0000256" key="4">
    <source>
        <dbReference type="PROSITE-ProRule" id="PRU00335"/>
    </source>
</evidence>
<dbReference type="AlphaFoldDB" id="A0A1W7CSS2"/>
<keyword evidence="3" id="KW-0804">Transcription</keyword>
<dbReference type="InterPro" id="IPR001647">
    <property type="entry name" value="HTH_TetR"/>
</dbReference>
<dbReference type="RefSeq" id="WP_086157361.1">
    <property type="nucleotide sequence ID" value="NZ_CP021121.1"/>
</dbReference>
<dbReference type="OrthoDB" id="9805134at2"/>
<dbReference type="SUPFAM" id="SSF46689">
    <property type="entry name" value="Homeodomain-like"/>
    <property type="match status" value="1"/>
</dbReference>
<dbReference type="KEGG" id="smao:CAG99_02415"/>
<organism evidence="6 7">
    <name type="scientific">Streptomyces marincola</name>
    <dbReference type="NCBI Taxonomy" id="2878388"/>
    <lineage>
        <taxon>Bacteria</taxon>
        <taxon>Bacillati</taxon>
        <taxon>Actinomycetota</taxon>
        <taxon>Actinomycetes</taxon>
        <taxon>Kitasatosporales</taxon>
        <taxon>Streptomycetaceae</taxon>
        <taxon>Streptomyces</taxon>
    </lineage>
</organism>
<dbReference type="EMBL" id="CP021121">
    <property type="protein sequence ID" value="ARQ67838.1"/>
    <property type="molecule type" value="Genomic_DNA"/>
</dbReference>
<dbReference type="Pfam" id="PF00440">
    <property type="entry name" value="TetR_N"/>
    <property type="match status" value="1"/>
</dbReference>
<dbReference type="PANTHER" id="PTHR47506">
    <property type="entry name" value="TRANSCRIPTIONAL REGULATORY PROTEIN"/>
    <property type="match status" value="1"/>
</dbReference>
<dbReference type="InterPro" id="IPR011075">
    <property type="entry name" value="TetR_C"/>
</dbReference>
<dbReference type="PANTHER" id="PTHR47506:SF1">
    <property type="entry name" value="HTH-TYPE TRANSCRIPTIONAL REGULATOR YJDC"/>
    <property type="match status" value="1"/>
</dbReference>
<gene>
    <name evidence="6" type="ORF">CAG99_02415</name>
</gene>
<evidence type="ECO:0000313" key="7">
    <source>
        <dbReference type="Proteomes" id="UP000194218"/>
    </source>
</evidence>
<accession>A0A1W7CSS2</accession>
<keyword evidence="1" id="KW-0805">Transcription regulation</keyword>
<protein>
    <submittedName>
        <fullName evidence="6">TetR family transcriptional regulator</fullName>
    </submittedName>
</protein>
<dbReference type="PROSITE" id="PS50977">
    <property type="entry name" value="HTH_TETR_2"/>
    <property type="match status" value="1"/>
</dbReference>
<dbReference type="Proteomes" id="UP000194218">
    <property type="component" value="Chromosome"/>
</dbReference>
<name>A0A1W7CSS2_9ACTN</name>
<evidence type="ECO:0000313" key="6">
    <source>
        <dbReference type="EMBL" id="ARQ67838.1"/>
    </source>
</evidence>
<keyword evidence="7" id="KW-1185">Reference proteome</keyword>
<evidence type="ECO:0000259" key="5">
    <source>
        <dbReference type="PROSITE" id="PS50977"/>
    </source>
</evidence>
<sequence>MATGRPRAFDLEERLDLALDVFWRQGYEGTALSDLTEAMGINRPSLYAAYGNKEALFGKVVDRYLEGPARHLRAALREPTARAVAEHLLRGSVEVVTSARNPQGGCLLVQGALSTGDQGAAARSRLADGRRAAAAALRRRFEQAQADGDLDPEEDAADLARYIASVTYGLSVHASDGCGAKELHRVVDRALASWPG</sequence>
<dbReference type="InterPro" id="IPR036271">
    <property type="entry name" value="Tet_transcr_reg_TetR-rel_C_sf"/>
</dbReference>
<dbReference type="Gene3D" id="1.10.10.60">
    <property type="entry name" value="Homeodomain-like"/>
    <property type="match status" value="1"/>
</dbReference>
<evidence type="ECO:0000256" key="3">
    <source>
        <dbReference type="ARBA" id="ARBA00023163"/>
    </source>
</evidence>
<keyword evidence="2 4" id="KW-0238">DNA-binding</keyword>
<dbReference type="Pfam" id="PF16925">
    <property type="entry name" value="TetR_C_13"/>
    <property type="match status" value="1"/>
</dbReference>
<dbReference type="Gene3D" id="1.10.357.10">
    <property type="entry name" value="Tetracycline Repressor, domain 2"/>
    <property type="match status" value="1"/>
</dbReference>
<dbReference type="InterPro" id="IPR009057">
    <property type="entry name" value="Homeodomain-like_sf"/>
</dbReference>
<proteinExistence type="predicted"/>
<dbReference type="GO" id="GO:0003677">
    <property type="term" value="F:DNA binding"/>
    <property type="evidence" value="ECO:0007669"/>
    <property type="project" value="UniProtKB-UniRule"/>
</dbReference>
<evidence type="ECO:0000256" key="2">
    <source>
        <dbReference type="ARBA" id="ARBA00023125"/>
    </source>
</evidence>
<feature type="domain" description="HTH tetR-type" evidence="5">
    <location>
        <begin position="8"/>
        <end position="68"/>
    </location>
</feature>
<evidence type="ECO:0000256" key="1">
    <source>
        <dbReference type="ARBA" id="ARBA00023015"/>
    </source>
</evidence>